<evidence type="ECO:0000313" key="9">
    <source>
        <dbReference type="Proteomes" id="UP001141806"/>
    </source>
</evidence>
<gene>
    <name evidence="8" type="ORF">NE237_005132</name>
</gene>
<comment type="subcellular location">
    <subcellularLocation>
        <location evidence="1">Membrane</location>
        <topology evidence="1">Single-pass membrane protein</topology>
    </subcellularLocation>
</comment>
<reference evidence="8" key="1">
    <citation type="journal article" date="2023" name="Plant J.">
        <title>The genome of the king protea, Protea cynaroides.</title>
        <authorList>
            <person name="Chang J."/>
            <person name="Duong T.A."/>
            <person name="Schoeman C."/>
            <person name="Ma X."/>
            <person name="Roodt D."/>
            <person name="Barker N."/>
            <person name="Li Z."/>
            <person name="Van de Peer Y."/>
            <person name="Mizrachi E."/>
        </authorList>
    </citation>
    <scope>NUCLEOTIDE SEQUENCE</scope>
    <source>
        <tissue evidence="8">Young leaves</tissue>
    </source>
</reference>
<comment type="caution">
    <text evidence="8">The sequence shown here is derived from an EMBL/GenBank/DDBJ whole genome shotgun (WGS) entry which is preliminary data.</text>
</comment>
<evidence type="ECO:0000256" key="1">
    <source>
        <dbReference type="ARBA" id="ARBA00004167"/>
    </source>
</evidence>
<feature type="transmembrane region" description="Helical" evidence="6">
    <location>
        <begin position="108"/>
        <end position="130"/>
    </location>
</feature>
<name>A0A9Q0KJX8_9MAGN</name>
<feature type="region of interest" description="Disordered" evidence="5">
    <location>
        <begin position="1"/>
        <end position="59"/>
    </location>
</feature>
<evidence type="ECO:0000313" key="8">
    <source>
        <dbReference type="EMBL" id="KAJ4972033.1"/>
    </source>
</evidence>
<dbReference type="Pfam" id="PF03168">
    <property type="entry name" value="LEA_2"/>
    <property type="match status" value="1"/>
</dbReference>
<evidence type="ECO:0000256" key="6">
    <source>
        <dbReference type="SAM" id="Phobius"/>
    </source>
</evidence>
<dbReference type="AlphaFoldDB" id="A0A9Q0KJX8"/>
<keyword evidence="4 6" id="KW-0472">Membrane</keyword>
<protein>
    <recommendedName>
        <fullName evidence="7">Late embryogenesis abundant protein LEA-2 subgroup domain-containing protein</fullName>
    </recommendedName>
</protein>
<organism evidence="8 9">
    <name type="scientific">Protea cynaroides</name>
    <dbReference type="NCBI Taxonomy" id="273540"/>
    <lineage>
        <taxon>Eukaryota</taxon>
        <taxon>Viridiplantae</taxon>
        <taxon>Streptophyta</taxon>
        <taxon>Embryophyta</taxon>
        <taxon>Tracheophyta</taxon>
        <taxon>Spermatophyta</taxon>
        <taxon>Magnoliopsida</taxon>
        <taxon>Proteales</taxon>
        <taxon>Proteaceae</taxon>
        <taxon>Protea</taxon>
    </lineage>
</organism>
<keyword evidence="9" id="KW-1185">Reference proteome</keyword>
<accession>A0A9Q0KJX8</accession>
<keyword evidence="2 6" id="KW-0812">Transmembrane</keyword>
<dbReference type="PANTHER" id="PTHR31234">
    <property type="entry name" value="LATE EMBRYOGENESIS ABUNDANT (LEA) HYDROXYPROLINE-RICH GLYCOPROTEIN FAMILY"/>
    <property type="match status" value="1"/>
</dbReference>
<dbReference type="PANTHER" id="PTHR31234:SF72">
    <property type="entry name" value="NDR1_HIN1-LIKE PROTEIN 6"/>
    <property type="match status" value="1"/>
</dbReference>
<dbReference type="GO" id="GO:0005886">
    <property type="term" value="C:plasma membrane"/>
    <property type="evidence" value="ECO:0007669"/>
    <property type="project" value="TreeGrafter"/>
</dbReference>
<dbReference type="GO" id="GO:0098542">
    <property type="term" value="P:defense response to other organism"/>
    <property type="evidence" value="ECO:0007669"/>
    <property type="project" value="InterPro"/>
</dbReference>
<evidence type="ECO:0000256" key="3">
    <source>
        <dbReference type="ARBA" id="ARBA00022989"/>
    </source>
</evidence>
<sequence>MEDRVHQRDFTTDEENPAAIHARHSTDDENPDSNPRRSTASLDPETPGSVSRPILEKSPPPVESYVVQIPKDQIYRVPSPRAAARYEKYIRNKPRNCGCCCCRCCWCLFAFIFIVLLVIGIAIGIFFIVVHPKTPNYSVENLSIEGFNLTTTQTLYPEFDVSVKANNPNKKIGFYYESGSSVTISHSNVELSNGSLPVFYQPIKNVTVFKVKLTGSLTLPTALSSTLKEEQNAGMVPLVLNIRVPVKLKIGSLHTWKFKVNVNCDIVVNNLSENSKIVSKSCGASLKL</sequence>
<evidence type="ECO:0000256" key="2">
    <source>
        <dbReference type="ARBA" id="ARBA00022692"/>
    </source>
</evidence>
<feature type="compositionally biased region" description="Polar residues" evidence="5">
    <location>
        <begin position="32"/>
        <end position="41"/>
    </location>
</feature>
<keyword evidence="3 6" id="KW-1133">Transmembrane helix</keyword>
<dbReference type="EMBL" id="JAMYWD010000005">
    <property type="protein sequence ID" value="KAJ4972033.1"/>
    <property type="molecule type" value="Genomic_DNA"/>
</dbReference>
<feature type="compositionally biased region" description="Basic and acidic residues" evidence="5">
    <location>
        <begin position="1"/>
        <end position="11"/>
    </location>
</feature>
<dbReference type="OrthoDB" id="1849707at2759"/>
<evidence type="ECO:0000256" key="4">
    <source>
        <dbReference type="ARBA" id="ARBA00023136"/>
    </source>
</evidence>
<proteinExistence type="predicted"/>
<evidence type="ECO:0000259" key="7">
    <source>
        <dbReference type="Pfam" id="PF03168"/>
    </source>
</evidence>
<dbReference type="InterPro" id="IPR004864">
    <property type="entry name" value="LEA_2"/>
</dbReference>
<evidence type="ECO:0000256" key="5">
    <source>
        <dbReference type="SAM" id="MobiDB-lite"/>
    </source>
</evidence>
<dbReference type="InterPro" id="IPR044839">
    <property type="entry name" value="NDR1-like"/>
</dbReference>
<dbReference type="Proteomes" id="UP001141806">
    <property type="component" value="Unassembled WGS sequence"/>
</dbReference>
<feature type="domain" description="Late embryogenesis abundant protein LEA-2 subgroup" evidence="7">
    <location>
        <begin position="163"/>
        <end position="264"/>
    </location>
</feature>